<proteinExistence type="inferred from homology"/>
<organism evidence="2 3">
    <name type="scientific">Dunaliella salina</name>
    <name type="common">Green alga</name>
    <name type="synonym">Protococcus salinus</name>
    <dbReference type="NCBI Taxonomy" id="3046"/>
    <lineage>
        <taxon>Eukaryota</taxon>
        <taxon>Viridiplantae</taxon>
        <taxon>Chlorophyta</taxon>
        <taxon>core chlorophytes</taxon>
        <taxon>Chlorophyceae</taxon>
        <taxon>CS clade</taxon>
        <taxon>Chlamydomonadales</taxon>
        <taxon>Dunaliellaceae</taxon>
        <taxon>Dunaliella</taxon>
    </lineage>
</organism>
<evidence type="ECO:0000313" key="2">
    <source>
        <dbReference type="EMBL" id="KAF5841903.1"/>
    </source>
</evidence>
<dbReference type="Proteomes" id="UP000815325">
    <property type="component" value="Unassembled WGS sequence"/>
</dbReference>
<keyword evidence="3" id="KW-1185">Reference proteome</keyword>
<comment type="caution">
    <text evidence="2">The sequence shown here is derived from an EMBL/GenBank/DDBJ whole genome shotgun (WGS) entry which is preliminary data.</text>
</comment>
<sequence>MSNVFGGEEVNALVLDIGTCLVKAGYAGDDVPKAVFPSAAGVIAAGKENGAGASVWPSGRKLYVGQSGVNYRRDNMEVTSPYNLSNNQPSSDGFADWEIVEAILDHAFRDRLSTDLSEYALMMAEPNAMPKRAREQAAELLFEKHKPPALFLAKNAVLSTFAHAKQSALVVDAGHHEITATAVHDGYLLSKTLAKSPIGGHLLNLAMQKAVECKGIQFKPRFSFKRFENPQGKLEVQDVPVAATTSFRNYQVEALAGDVREALCRVSDLPFDEAASANVPTVAYELPDGTEISIGPDRFKVPELTFNPSLLPTFPLLTADLIPRRPDGSLPSSITDLVSESLLKCDVDLRKELAQGVLLTGGLSLTPGMRDRLEKELAERHQALKFKVLMPANPLERRFSTWIGGSILASLGSFQQLWMSRKEYEEHGASLIHRKCP</sequence>
<dbReference type="SUPFAM" id="SSF53067">
    <property type="entry name" value="Actin-like ATPase domain"/>
    <property type="match status" value="2"/>
</dbReference>
<evidence type="ECO:0000313" key="3">
    <source>
        <dbReference type="Proteomes" id="UP000815325"/>
    </source>
</evidence>
<name>A0ABQ7H518_DUNSA</name>
<dbReference type="Gene3D" id="3.90.640.10">
    <property type="entry name" value="Actin, Chain A, domain 4"/>
    <property type="match status" value="1"/>
</dbReference>
<dbReference type="SMART" id="SM00268">
    <property type="entry name" value="ACTIN"/>
    <property type="match status" value="1"/>
</dbReference>
<dbReference type="Pfam" id="PF00022">
    <property type="entry name" value="Actin"/>
    <property type="match status" value="1"/>
</dbReference>
<accession>A0ABQ7H518</accession>
<dbReference type="InterPro" id="IPR043129">
    <property type="entry name" value="ATPase_NBD"/>
</dbReference>
<reference evidence="2" key="1">
    <citation type="submission" date="2017-08" db="EMBL/GenBank/DDBJ databases">
        <authorList>
            <person name="Polle J.E."/>
            <person name="Barry K."/>
            <person name="Cushman J."/>
            <person name="Schmutz J."/>
            <person name="Tran D."/>
            <person name="Hathwaick L.T."/>
            <person name="Yim W.C."/>
            <person name="Jenkins J."/>
            <person name="Mckie-Krisberg Z.M."/>
            <person name="Prochnik S."/>
            <person name="Lindquist E."/>
            <person name="Dockter R.B."/>
            <person name="Adam C."/>
            <person name="Molina H."/>
            <person name="Bunkerborg J."/>
            <person name="Jin E."/>
            <person name="Buchheim M."/>
            <person name="Magnuson J."/>
        </authorList>
    </citation>
    <scope>NUCLEOTIDE SEQUENCE</scope>
    <source>
        <strain evidence="2">CCAP 19/18</strain>
    </source>
</reference>
<dbReference type="CDD" id="cd13395">
    <property type="entry name" value="ASKHA_NBD_Arp4_ACTL6-like"/>
    <property type="match status" value="1"/>
</dbReference>
<dbReference type="InterPro" id="IPR004000">
    <property type="entry name" value="Actin"/>
</dbReference>
<protein>
    <submittedName>
        <fullName evidence="2">Acttin-related protein 4</fullName>
    </submittedName>
</protein>
<dbReference type="EMBL" id="MU069473">
    <property type="protein sequence ID" value="KAF5841903.1"/>
    <property type="molecule type" value="Genomic_DNA"/>
</dbReference>
<dbReference type="PANTHER" id="PTHR11937">
    <property type="entry name" value="ACTIN"/>
    <property type="match status" value="1"/>
</dbReference>
<comment type="similarity">
    <text evidence="1">Belongs to the actin family.</text>
</comment>
<gene>
    <name evidence="2" type="ORF">DUNSADRAFT_10340</name>
</gene>
<evidence type="ECO:0000256" key="1">
    <source>
        <dbReference type="RuleBase" id="RU000487"/>
    </source>
</evidence>
<dbReference type="Gene3D" id="3.30.420.40">
    <property type="match status" value="2"/>
</dbReference>